<proteinExistence type="predicted"/>
<dbReference type="Gene3D" id="1.10.357.10">
    <property type="entry name" value="Tetracycline Repressor, domain 2"/>
    <property type="match status" value="1"/>
</dbReference>
<reference evidence="5" key="1">
    <citation type="journal article" date="2019" name="Int. J. Syst. Evol. Microbiol.">
        <title>The Global Catalogue of Microorganisms (GCM) 10K type strain sequencing project: providing services to taxonomists for standard genome sequencing and annotation.</title>
        <authorList>
            <consortium name="The Broad Institute Genomics Platform"/>
            <consortium name="The Broad Institute Genome Sequencing Center for Infectious Disease"/>
            <person name="Wu L."/>
            <person name="Ma J."/>
        </authorList>
    </citation>
    <scope>NUCLEOTIDE SEQUENCE [LARGE SCALE GENOMIC DNA]</scope>
    <source>
        <strain evidence="5">NBRC 106310</strain>
    </source>
</reference>
<protein>
    <submittedName>
        <fullName evidence="4">Transcriptional regulator, TetR</fullName>
    </submittedName>
</protein>
<dbReference type="InterPro" id="IPR001647">
    <property type="entry name" value="HTH_TetR"/>
</dbReference>
<dbReference type="RefSeq" id="WP_286301860.1">
    <property type="nucleotide sequence ID" value="NZ_AP027728.1"/>
</dbReference>
<accession>A0ABM8FRB6</accession>
<keyword evidence="1 2" id="KW-0238">DNA-binding</keyword>
<evidence type="ECO:0000256" key="1">
    <source>
        <dbReference type="ARBA" id="ARBA00023125"/>
    </source>
</evidence>
<dbReference type="Pfam" id="PF17940">
    <property type="entry name" value="TetR_C_31"/>
    <property type="match status" value="1"/>
</dbReference>
<dbReference type="PROSITE" id="PS50977">
    <property type="entry name" value="HTH_TETR_2"/>
    <property type="match status" value="1"/>
</dbReference>
<dbReference type="Proteomes" id="UP001321543">
    <property type="component" value="Chromosome"/>
</dbReference>
<feature type="DNA-binding region" description="H-T-H motif" evidence="2">
    <location>
        <begin position="25"/>
        <end position="44"/>
    </location>
</feature>
<sequence>MANIRDRAITAAIELLASGGIRALTHLRVDERAGIPRGSTSNVFRTREALLLGVCEHMVASELPEIDTGFTANTPEEFAESLTTLFRYLVGPSRTVTAARLALIVEGGHDAAVRSALTAGRIGIERSILPALVALGAPDPLLGVQLIATCFEGLFLHAIGRHAHIDAEAIVAATVRTVFAPVETAR</sequence>
<dbReference type="InterPro" id="IPR041583">
    <property type="entry name" value="TetR_C_31"/>
</dbReference>
<keyword evidence="5" id="KW-1185">Reference proteome</keyword>
<dbReference type="SUPFAM" id="SSF46689">
    <property type="entry name" value="Homeodomain-like"/>
    <property type="match status" value="1"/>
</dbReference>
<evidence type="ECO:0000313" key="5">
    <source>
        <dbReference type="Proteomes" id="UP001321543"/>
    </source>
</evidence>
<organism evidence="4 5">
    <name type="scientific">Microbacterium suwonense</name>
    <dbReference type="NCBI Taxonomy" id="683047"/>
    <lineage>
        <taxon>Bacteria</taxon>
        <taxon>Bacillati</taxon>
        <taxon>Actinomycetota</taxon>
        <taxon>Actinomycetes</taxon>
        <taxon>Micrococcales</taxon>
        <taxon>Microbacteriaceae</taxon>
        <taxon>Microbacterium</taxon>
    </lineage>
</organism>
<dbReference type="InterPro" id="IPR009057">
    <property type="entry name" value="Homeodomain-like_sf"/>
</dbReference>
<dbReference type="EMBL" id="AP027728">
    <property type="protein sequence ID" value="BDZ38013.1"/>
    <property type="molecule type" value="Genomic_DNA"/>
</dbReference>
<name>A0ABM8FRB6_9MICO</name>
<evidence type="ECO:0000313" key="4">
    <source>
        <dbReference type="EMBL" id="BDZ38013.1"/>
    </source>
</evidence>
<gene>
    <name evidence="4" type="ORF">GCM10025863_06270</name>
</gene>
<evidence type="ECO:0000256" key="2">
    <source>
        <dbReference type="PROSITE-ProRule" id="PRU00335"/>
    </source>
</evidence>
<feature type="domain" description="HTH tetR-type" evidence="3">
    <location>
        <begin position="2"/>
        <end position="62"/>
    </location>
</feature>
<evidence type="ECO:0000259" key="3">
    <source>
        <dbReference type="PROSITE" id="PS50977"/>
    </source>
</evidence>